<reference evidence="2 3" key="1">
    <citation type="submission" date="2015-04" db="EMBL/GenBank/DDBJ databases">
        <title>Lasius niger genome sequencing.</title>
        <authorList>
            <person name="Konorov E.A."/>
            <person name="Nikitin M.A."/>
            <person name="Kirill M.V."/>
            <person name="Chang P."/>
        </authorList>
    </citation>
    <scope>NUCLEOTIDE SEQUENCE [LARGE SCALE GENOMIC DNA]</scope>
    <source>
        <tissue evidence="2">Whole</tissue>
    </source>
</reference>
<evidence type="ECO:0000313" key="2">
    <source>
        <dbReference type="EMBL" id="KMQ91702.1"/>
    </source>
</evidence>
<comment type="caution">
    <text evidence="2">The sequence shown here is derived from an EMBL/GenBank/DDBJ whole genome shotgun (WGS) entry which is preliminary data.</text>
</comment>
<proteinExistence type="predicted"/>
<name>A0A0J7KN13_LASNI</name>
<organism evidence="2 3">
    <name type="scientific">Lasius niger</name>
    <name type="common">Black garden ant</name>
    <dbReference type="NCBI Taxonomy" id="67767"/>
    <lineage>
        <taxon>Eukaryota</taxon>
        <taxon>Metazoa</taxon>
        <taxon>Ecdysozoa</taxon>
        <taxon>Arthropoda</taxon>
        <taxon>Hexapoda</taxon>
        <taxon>Insecta</taxon>
        <taxon>Pterygota</taxon>
        <taxon>Neoptera</taxon>
        <taxon>Endopterygota</taxon>
        <taxon>Hymenoptera</taxon>
        <taxon>Apocrita</taxon>
        <taxon>Aculeata</taxon>
        <taxon>Formicoidea</taxon>
        <taxon>Formicidae</taxon>
        <taxon>Formicinae</taxon>
        <taxon>Lasius</taxon>
        <taxon>Lasius</taxon>
    </lineage>
</organism>
<accession>A0A0J7KN13</accession>
<feature type="compositionally biased region" description="Polar residues" evidence="1">
    <location>
        <begin position="117"/>
        <end position="126"/>
    </location>
</feature>
<dbReference type="EMBL" id="LBMM01005216">
    <property type="protein sequence ID" value="KMQ91702.1"/>
    <property type="molecule type" value="Genomic_DNA"/>
</dbReference>
<dbReference type="Proteomes" id="UP000036403">
    <property type="component" value="Unassembled WGS sequence"/>
</dbReference>
<dbReference type="PaxDb" id="67767-A0A0J7KN13"/>
<feature type="region of interest" description="Disordered" evidence="1">
    <location>
        <begin position="89"/>
        <end position="133"/>
    </location>
</feature>
<gene>
    <name evidence="2" type="ORF">RF55_8389</name>
</gene>
<feature type="region of interest" description="Disordered" evidence="1">
    <location>
        <begin position="1"/>
        <end position="58"/>
    </location>
</feature>
<sequence>MEMEKVSDKNLPSQGFRSPSGRREDPTVPEVPPFLSGEGPASSLPTGEKYERATVETEVERDPLELTFVDCLSAMEAVPQSHNQEAIVVSTPITGTKRKAKKVSSDAPSDDEPGANISGTQKGSSRSPEETQD</sequence>
<feature type="compositionally biased region" description="Basic and acidic residues" evidence="1">
    <location>
        <begin position="48"/>
        <end position="58"/>
    </location>
</feature>
<evidence type="ECO:0000256" key="1">
    <source>
        <dbReference type="SAM" id="MobiDB-lite"/>
    </source>
</evidence>
<evidence type="ECO:0000313" key="3">
    <source>
        <dbReference type="Proteomes" id="UP000036403"/>
    </source>
</evidence>
<keyword evidence="2" id="KW-0378">Hydrolase</keyword>
<dbReference type="AlphaFoldDB" id="A0A0J7KN13"/>
<keyword evidence="3" id="KW-1185">Reference proteome</keyword>
<dbReference type="GO" id="GO:0016787">
    <property type="term" value="F:hydrolase activity"/>
    <property type="evidence" value="ECO:0007669"/>
    <property type="project" value="UniProtKB-KW"/>
</dbReference>
<protein>
    <submittedName>
        <fullName evidence="2">Methenyltetrahydrofolate cyclohydrolase</fullName>
    </submittedName>
</protein>